<keyword evidence="3" id="KW-0732">Signal</keyword>
<comment type="caution">
    <text evidence="8">The sequence shown here is derived from an EMBL/GenBank/DDBJ whole genome shotgun (WGS) entry which is preliminary data.</text>
</comment>
<dbReference type="Gene3D" id="3.30.1370.130">
    <property type="match status" value="1"/>
</dbReference>
<dbReference type="SMART" id="SM00965">
    <property type="entry name" value="STN"/>
    <property type="match status" value="2"/>
</dbReference>
<evidence type="ECO:0000256" key="5">
    <source>
        <dbReference type="ARBA" id="ARBA00023237"/>
    </source>
</evidence>
<dbReference type="GO" id="GO:0009306">
    <property type="term" value="P:protein secretion"/>
    <property type="evidence" value="ECO:0007669"/>
    <property type="project" value="TreeGrafter"/>
</dbReference>
<evidence type="ECO:0000256" key="4">
    <source>
        <dbReference type="ARBA" id="ARBA00023136"/>
    </source>
</evidence>
<dbReference type="PANTHER" id="PTHR30332:SF24">
    <property type="entry name" value="SECRETIN GSPD-RELATED"/>
    <property type="match status" value="1"/>
</dbReference>
<dbReference type="AlphaFoldDB" id="A0A7V8VCA1"/>
<keyword evidence="2" id="KW-0813">Transport</keyword>
<keyword evidence="5" id="KW-0998">Cell outer membrane</keyword>
<evidence type="ECO:0000313" key="9">
    <source>
        <dbReference type="Proteomes" id="UP000542342"/>
    </source>
</evidence>
<proteinExistence type="predicted"/>
<protein>
    <recommendedName>
        <fullName evidence="7">Secretin/TonB short N-terminal domain-containing protein</fullName>
    </recommendedName>
</protein>
<evidence type="ECO:0000256" key="1">
    <source>
        <dbReference type="ARBA" id="ARBA00004370"/>
    </source>
</evidence>
<feature type="compositionally biased region" description="Basic and acidic residues" evidence="6">
    <location>
        <begin position="276"/>
        <end position="315"/>
    </location>
</feature>
<feature type="domain" description="Secretin/TonB short N-terminal" evidence="7">
    <location>
        <begin position="81"/>
        <end position="128"/>
    </location>
</feature>
<keyword evidence="9" id="KW-1185">Reference proteome</keyword>
<dbReference type="RefSeq" id="WP_194536511.1">
    <property type="nucleotide sequence ID" value="NZ_JACEFB010000001.1"/>
</dbReference>
<reference evidence="8 9" key="1">
    <citation type="submission" date="2020-07" db="EMBL/GenBank/DDBJ databases">
        <title>Thermogemmata thermophila gen. nov., sp. nov., a novel moderate thermophilic planctomycete from a Kamchatka hot spring.</title>
        <authorList>
            <person name="Elcheninov A.G."/>
            <person name="Podosokorskaya O.A."/>
            <person name="Kovaleva O.L."/>
            <person name="Novikov A."/>
            <person name="Bonch-Osmolovskaya E.A."/>
            <person name="Toshchakov S.V."/>
            <person name="Kublanov I.V."/>
        </authorList>
    </citation>
    <scope>NUCLEOTIDE SEQUENCE [LARGE SCALE GENOMIC DNA]</scope>
    <source>
        <strain evidence="8 9">2918</strain>
    </source>
</reference>
<dbReference type="EMBL" id="JACEFB010000001">
    <property type="protein sequence ID" value="MBA2225117.1"/>
    <property type="molecule type" value="Genomic_DNA"/>
</dbReference>
<gene>
    <name evidence="8" type="ORF">H0921_02960</name>
</gene>
<evidence type="ECO:0000313" key="8">
    <source>
        <dbReference type="EMBL" id="MBA2225117.1"/>
    </source>
</evidence>
<name>A0A7V8VCA1_9BACT</name>
<feature type="region of interest" description="Disordered" evidence="6">
    <location>
        <begin position="264"/>
        <end position="315"/>
    </location>
</feature>
<dbReference type="GO" id="GO:0015627">
    <property type="term" value="C:type II protein secretion system complex"/>
    <property type="evidence" value="ECO:0007669"/>
    <property type="project" value="TreeGrafter"/>
</dbReference>
<dbReference type="Proteomes" id="UP000542342">
    <property type="component" value="Unassembled WGS sequence"/>
</dbReference>
<evidence type="ECO:0000256" key="2">
    <source>
        <dbReference type="ARBA" id="ARBA00022448"/>
    </source>
</evidence>
<organism evidence="8 9">
    <name type="scientific">Thermogemmata fonticola</name>
    <dbReference type="NCBI Taxonomy" id="2755323"/>
    <lineage>
        <taxon>Bacteria</taxon>
        <taxon>Pseudomonadati</taxon>
        <taxon>Planctomycetota</taxon>
        <taxon>Planctomycetia</taxon>
        <taxon>Gemmatales</taxon>
        <taxon>Gemmataceae</taxon>
        <taxon>Thermogemmata</taxon>
    </lineage>
</organism>
<keyword evidence="4" id="KW-0472">Membrane</keyword>
<feature type="domain" description="Secretin/TonB short N-terminal" evidence="7">
    <location>
        <begin position="162"/>
        <end position="214"/>
    </location>
</feature>
<dbReference type="InterPro" id="IPR050810">
    <property type="entry name" value="Bact_Secretion_Sys_Channel"/>
</dbReference>
<dbReference type="GO" id="GO:0019867">
    <property type="term" value="C:outer membrane"/>
    <property type="evidence" value="ECO:0007669"/>
    <property type="project" value="InterPro"/>
</dbReference>
<evidence type="ECO:0000256" key="3">
    <source>
        <dbReference type="ARBA" id="ARBA00022729"/>
    </source>
</evidence>
<dbReference type="InterPro" id="IPR011662">
    <property type="entry name" value="Secretin/TonB_short_N"/>
</dbReference>
<evidence type="ECO:0000259" key="7">
    <source>
        <dbReference type="SMART" id="SM00965"/>
    </source>
</evidence>
<dbReference type="PANTHER" id="PTHR30332">
    <property type="entry name" value="PROBABLE GENERAL SECRETION PATHWAY PROTEIN D"/>
    <property type="match status" value="1"/>
</dbReference>
<evidence type="ECO:0000256" key="6">
    <source>
        <dbReference type="SAM" id="MobiDB-lite"/>
    </source>
</evidence>
<comment type="subcellular location">
    <subcellularLocation>
        <location evidence="1">Membrane</location>
    </subcellularLocation>
</comment>
<sequence>MNRQLVFGGVFVLLAGVWGANRFMAAPVPADPPAASTPIESWRKTLDQTCDLVFQNRSLKEVVDELKERTKIPIHLDPNVMNFGINPHDPSVNIELKQVKLQDALRRILAPYNLQYALTREGIVISSEDLVVARQLRQRVKVDWEGTPFAEVIRRLAAETGANLVVDPRLKDKAQVAITLKLDDVPLESAVRLLAEVADLRALRMNNILFITSAERAERLRADADGPVPSGPPTPGTIPNLPIGGPGIGFGGFGGGGGIVVPGFPGIEPGVPPVPEAERKETPARPAPEKGPEKAPEKRKSGDKEPVPSEPARDK</sequence>
<accession>A0A7V8VCA1</accession>